<dbReference type="SMART" id="SM00939">
    <property type="entry name" value="PepX_C"/>
    <property type="match status" value="1"/>
</dbReference>
<dbReference type="InterPro" id="IPR008979">
    <property type="entry name" value="Galactose-bd-like_sf"/>
</dbReference>
<dbReference type="Gene3D" id="1.10.3020.10">
    <property type="entry name" value="alpha-amino acid ester hydrolase ( Helical cap domain)"/>
    <property type="match status" value="1"/>
</dbReference>
<accession>A0ABR9DU12</accession>
<evidence type="ECO:0000259" key="3">
    <source>
        <dbReference type="SMART" id="SM00939"/>
    </source>
</evidence>
<feature type="domain" description="Xaa-Pro dipeptidyl-peptidase C-terminal" evidence="3">
    <location>
        <begin position="336"/>
        <end position="569"/>
    </location>
</feature>
<dbReference type="InterPro" id="IPR013736">
    <property type="entry name" value="Xaa-Pro_dipept_C"/>
</dbReference>
<reference evidence="4 5" key="1">
    <citation type="submission" date="2015-06" db="EMBL/GenBank/DDBJ databases">
        <title>Genome sequence of Pseudoalteromonas aliena.</title>
        <authorList>
            <person name="Xie B.-B."/>
            <person name="Rong J.-C."/>
            <person name="Qin Q.-L."/>
            <person name="Zhang Y.-Z."/>
        </authorList>
    </citation>
    <scope>NUCLEOTIDE SEQUENCE [LARGE SCALE GENOMIC DNA]</scope>
    <source>
        <strain evidence="4 5">SW19</strain>
    </source>
</reference>
<keyword evidence="5" id="KW-1185">Reference proteome</keyword>
<keyword evidence="1" id="KW-0378">Hydrolase</keyword>
<protein>
    <recommendedName>
        <fullName evidence="3">Xaa-Pro dipeptidyl-peptidase C-terminal domain-containing protein</fullName>
    </recommendedName>
</protein>
<comment type="caution">
    <text evidence="4">The sequence shown here is derived from an EMBL/GenBank/DDBJ whole genome shotgun (WGS) entry which is preliminary data.</text>
</comment>
<dbReference type="Pfam" id="PF02129">
    <property type="entry name" value="Peptidase_S15"/>
    <property type="match status" value="1"/>
</dbReference>
<dbReference type="NCBIfam" id="TIGR00976">
    <property type="entry name" value="CocE_NonD"/>
    <property type="match status" value="1"/>
</dbReference>
<evidence type="ECO:0000313" key="5">
    <source>
        <dbReference type="Proteomes" id="UP000648482"/>
    </source>
</evidence>
<dbReference type="RefSeq" id="WP_193154451.1">
    <property type="nucleotide sequence ID" value="NZ_AQGU01000017.1"/>
</dbReference>
<dbReference type="InterPro" id="IPR000383">
    <property type="entry name" value="Xaa-Pro-like_dom"/>
</dbReference>
<dbReference type="Gene3D" id="3.40.50.1820">
    <property type="entry name" value="alpha/beta hydrolase"/>
    <property type="match status" value="1"/>
</dbReference>
<sequence length="590" mass="67737">MILKNIIYLSLYCFITIFTQTAYGTESSQDKKVTHSEDFIIKTDVLIKTTSGATLSAVIVRSNSMEKPQPTALQLHIYADVKEHIKTAINAAKHGYIGIVVDTRGKRLSPDQIIPYEHDAKDINDVIDWISKQDFSDGRVAMYGGSYLGFTQWAAAKHMHPALKTIVPSVANNPMQGLPMENNIFITPNYQWPFYVMNNKTLDNKINNDRGYWNKAINDWYLSGRSYRDIDKIEGTPNPLLQKFLNHPSHDDYWLDMGPRKNEYSEINIPILSINGYYDDGHISALYYLNQHLKYNKNAVHYWVIGPYNHFFSKSKTINGYQKDPRAVLDRTELAFQWFDYVLKGKKKPDLVKSKVNYQLMGDNSWQHANSLAELNNDYQRFYLSTKKYKSTYLLTKKISSKVDSLKQVVDLADRTTSTNTESYYWPIIKEQLTDPTGFTFVSSPFEQDTSVHGSFSGEIKVKINKKDFDLGMTFYELTPNGKYFELLYYIGRASYAKDPSTRQLLTAGKVETIPFKDTRMTGKLFKKGSRLVVVLNVNKNEMAQINFGTGKDVSDETNADGAIPLEIEWLNSSFINIPMKVMNRKVHKE</sequence>
<feature type="chain" id="PRO_5046344664" description="Xaa-Pro dipeptidyl-peptidase C-terminal domain-containing protein" evidence="2">
    <location>
        <begin position="25"/>
        <end position="590"/>
    </location>
</feature>
<dbReference type="EMBL" id="AQGU01000017">
    <property type="protein sequence ID" value="MBE0357841.1"/>
    <property type="molecule type" value="Genomic_DNA"/>
</dbReference>
<dbReference type="Gene3D" id="2.60.120.260">
    <property type="entry name" value="Galactose-binding domain-like"/>
    <property type="match status" value="1"/>
</dbReference>
<dbReference type="SUPFAM" id="SSF49785">
    <property type="entry name" value="Galactose-binding domain-like"/>
    <property type="match status" value="1"/>
</dbReference>
<dbReference type="InterPro" id="IPR005674">
    <property type="entry name" value="CocE/Ser_esterase"/>
</dbReference>
<evidence type="ECO:0000256" key="1">
    <source>
        <dbReference type="ARBA" id="ARBA00022801"/>
    </source>
</evidence>
<name>A0ABR9DU12_9GAMM</name>
<evidence type="ECO:0000256" key="2">
    <source>
        <dbReference type="SAM" id="SignalP"/>
    </source>
</evidence>
<evidence type="ECO:0000313" key="4">
    <source>
        <dbReference type="EMBL" id="MBE0357841.1"/>
    </source>
</evidence>
<proteinExistence type="predicted"/>
<dbReference type="Proteomes" id="UP000648482">
    <property type="component" value="Unassembled WGS sequence"/>
</dbReference>
<dbReference type="SUPFAM" id="SSF53474">
    <property type="entry name" value="alpha/beta-Hydrolases"/>
    <property type="match status" value="1"/>
</dbReference>
<gene>
    <name evidence="4" type="ORF">PALI_a3475</name>
</gene>
<dbReference type="InterPro" id="IPR029058">
    <property type="entry name" value="AB_hydrolase_fold"/>
</dbReference>
<feature type="signal peptide" evidence="2">
    <location>
        <begin position="1"/>
        <end position="24"/>
    </location>
</feature>
<dbReference type="Pfam" id="PF08530">
    <property type="entry name" value="PepX_C"/>
    <property type="match status" value="1"/>
</dbReference>
<keyword evidence="2" id="KW-0732">Signal</keyword>
<organism evidence="4 5">
    <name type="scientific">Pseudoalteromonas aliena SW19</name>
    <dbReference type="NCBI Taxonomy" id="1314866"/>
    <lineage>
        <taxon>Bacteria</taxon>
        <taxon>Pseudomonadati</taxon>
        <taxon>Pseudomonadota</taxon>
        <taxon>Gammaproteobacteria</taxon>
        <taxon>Alteromonadales</taxon>
        <taxon>Pseudoalteromonadaceae</taxon>
        <taxon>Pseudoalteromonas</taxon>
    </lineage>
</organism>